<keyword evidence="4 5" id="KW-0648">Protein biosynthesis</keyword>
<comment type="caution">
    <text evidence="7">The sequence shown here is derived from an EMBL/GenBank/DDBJ whole genome shotgun (WGS) entry which is preliminary data.</text>
</comment>
<evidence type="ECO:0000256" key="1">
    <source>
        <dbReference type="ARBA" id="ARBA00022555"/>
    </source>
</evidence>
<evidence type="ECO:0000256" key="4">
    <source>
        <dbReference type="ARBA" id="ARBA00022917"/>
    </source>
</evidence>
<comment type="subunit">
    <text evidence="5">Associates with stalled 50S ribosomal subunits. Binds to RqcP.</text>
</comment>
<evidence type="ECO:0000259" key="6">
    <source>
        <dbReference type="Pfam" id="PF05670"/>
    </source>
</evidence>
<comment type="similarity">
    <text evidence="5">Belongs to the NEMF family.</text>
</comment>
<reference evidence="7" key="2">
    <citation type="journal article" date="2021" name="PeerJ">
        <title>Extensive microbial diversity within the chicken gut microbiome revealed by metagenomics and culture.</title>
        <authorList>
            <person name="Gilroy R."/>
            <person name="Ravi A."/>
            <person name="Getino M."/>
            <person name="Pursley I."/>
            <person name="Horton D.L."/>
            <person name="Alikhan N.F."/>
            <person name="Baker D."/>
            <person name="Gharbi K."/>
            <person name="Hall N."/>
            <person name="Watson M."/>
            <person name="Adriaenssens E.M."/>
            <person name="Foster-Nyarko E."/>
            <person name="Jarju S."/>
            <person name="Secka A."/>
            <person name="Antonio M."/>
            <person name="Oren A."/>
            <person name="Chaudhuri R.R."/>
            <person name="La Ragione R."/>
            <person name="Hildebrand F."/>
            <person name="Pallen M.J."/>
        </authorList>
    </citation>
    <scope>NUCLEOTIDE SEQUENCE</scope>
    <source>
        <strain evidence="7">F6-4510</strain>
    </source>
</reference>
<sequence length="596" mass="67683">MALDGITLSNIVSELRQKLIGGRIDKIYQPLNDEIILSVRSLGKNLKILLTANSSHPRIHITEIQKDNPNVAPMFCMVLRKYIAGGKIVSIEQPDFERIINIKIEGLNELGDLSIKTLTLEIMGKHSNIILIDENGKILDSIKRVSHDKSSVREVLPNKQYALPPSQGKKNPINTNKDEFISLAKMTEGQKTQSFIYKSYTGISPIMASEICFRAKIDPSSYCGELDDISLSKLYTAFDNIFSDIKAENYNPEIIYEEETDKIVEFSSLPMTQFGNGFRHKPFQSISTLLEEFYAERDNMYHINQKAHDMKRVILTNIERCVKKADIQKKTLKSIENMDDWRIKGELLTANIYAVQKGMTSFKTINFYDENMPEIEIAIDPLKTPSENAQKYFSKYNKAKRTMSALEIQKKQNDEELLYLESILNSLEASTSDSDLSEIREELALSGYMKRKTLKKGKAQKIKKSKPIHYVSSEGFDIFVGKSNLQNDDLTLHFAGPNDLWLHTKNIPGSHVIIKTEGKINDINDLPDNTLIEGANLAVLNSKAKDGTLVPVDYTFRKHIKKPNGSKPGMVIYDQNWSLYITPDKSKLKDIKVLED</sequence>
<evidence type="ECO:0000313" key="7">
    <source>
        <dbReference type="EMBL" id="MBO8434323.1"/>
    </source>
</evidence>
<dbReference type="InterPro" id="IPR010979">
    <property type="entry name" value="Ribosomal_uS13-like_H2TH"/>
</dbReference>
<name>A0A9D9DWV9_9FIRM</name>
<dbReference type="Pfam" id="PF05833">
    <property type="entry name" value="NFACT_N"/>
    <property type="match status" value="1"/>
</dbReference>
<keyword evidence="1 5" id="KW-0820">tRNA-binding</keyword>
<reference evidence="7" key="1">
    <citation type="submission" date="2020-10" db="EMBL/GenBank/DDBJ databases">
        <authorList>
            <person name="Gilroy R."/>
        </authorList>
    </citation>
    <scope>NUCLEOTIDE SEQUENCE</scope>
    <source>
        <strain evidence="7">F6-4510</strain>
    </source>
</reference>
<dbReference type="AlphaFoldDB" id="A0A9D9DWV9"/>
<feature type="domain" description="NFACT RNA-binding" evidence="6">
    <location>
        <begin position="466"/>
        <end position="565"/>
    </location>
</feature>
<dbReference type="PANTHER" id="PTHR15239:SF6">
    <property type="entry name" value="RIBOSOME QUALITY CONTROL COMPLEX SUBUNIT NEMF"/>
    <property type="match status" value="1"/>
</dbReference>
<evidence type="ECO:0000256" key="3">
    <source>
        <dbReference type="ARBA" id="ARBA00022884"/>
    </source>
</evidence>
<dbReference type="HAMAP" id="MF_00844_B">
    <property type="entry name" value="RqcH_B"/>
    <property type="match status" value="1"/>
</dbReference>
<dbReference type="GO" id="GO:0072344">
    <property type="term" value="P:rescue of stalled ribosome"/>
    <property type="evidence" value="ECO:0007669"/>
    <property type="project" value="UniProtKB-UniRule"/>
</dbReference>
<dbReference type="SUPFAM" id="SSF46946">
    <property type="entry name" value="S13-like H2TH domain"/>
    <property type="match status" value="1"/>
</dbReference>
<organism evidence="7 8">
    <name type="scientific">Candidatus Fimicola merdigallinarum</name>
    <dbReference type="NCBI Taxonomy" id="2840819"/>
    <lineage>
        <taxon>Bacteria</taxon>
        <taxon>Bacillati</taxon>
        <taxon>Bacillota</taxon>
        <taxon>Clostridia</taxon>
        <taxon>Lachnospirales</taxon>
        <taxon>Lachnospiraceae</taxon>
        <taxon>Lachnospiraceae incertae sedis</taxon>
        <taxon>Candidatus Fimicola</taxon>
    </lineage>
</organism>
<comment type="function">
    <text evidence="5">Key component of the ribosome quality control system (RQC), a ribosome-associated complex that mediates the extraction of incompletely synthesized nascent chains from stalled ribosomes and their subsequent degradation. RqcH recruits Ala-charged tRNA, and with RqcP directs the elongation of stalled nascent chains on 50S ribosomal subunits, leading to non-templated C-terminal alanine extensions (Ala tail). The Ala tail promotes nascent chain degradation. May add between 1 and at least 8 Ala residues. Binds to stalled 50S ribosomal subunits.</text>
</comment>
<keyword evidence="2 5" id="KW-0699">rRNA-binding</keyword>
<dbReference type="GO" id="GO:0000049">
    <property type="term" value="F:tRNA binding"/>
    <property type="evidence" value="ECO:0007669"/>
    <property type="project" value="UniProtKB-UniRule"/>
</dbReference>
<evidence type="ECO:0000256" key="2">
    <source>
        <dbReference type="ARBA" id="ARBA00022730"/>
    </source>
</evidence>
<dbReference type="GO" id="GO:0019843">
    <property type="term" value="F:rRNA binding"/>
    <property type="evidence" value="ECO:0007669"/>
    <property type="project" value="UniProtKB-UniRule"/>
</dbReference>
<evidence type="ECO:0000256" key="5">
    <source>
        <dbReference type="HAMAP-Rule" id="MF_00844"/>
    </source>
</evidence>
<protein>
    <recommendedName>
        <fullName evidence="5">Rqc2 homolog RqcH</fullName>
        <shortName evidence="5">RqcH</shortName>
    </recommendedName>
</protein>
<dbReference type="InterPro" id="IPR051608">
    <property type="entry name" value="RQC_Subunit_NEMF"/>
</dbReference>
<evidence type="ECO:0000313" key="8">
    <source>
        <dbReference type="Proteomes" id="UP000823611"/>
    </source>
</evidence>
<dbReference type="Gene3D" id="1.10.8.50">
    <property type="match status" value="1"/>
</dbReference>
<dbReference type="Proteomes" id="UP000823611">
    <property type="component" value="Unassembled WGS sequence"/>
</dbReference>
<gene>
    <name evidence="5" type="primary">rqcH</name>
    <name evidence="7" type="ORF">IAC55_03255</name>
</gene>
<dbReference type="PANTHER" id="PTHR15239">
    <property type="entry name" value="NUCLEAR EXPORT MEDIATOR FACTOR NEMF"/>
    <property type="match status" value="1"/>
</dbReference>
<proteinExistence type="inferred from homology"/>
<dbReference type="GO" id="GO:1990112">
    <property type="term" value="C:RQC complex"/>
    <property type="evidence" value="ECO:0007669"/>
    <property type="project" value="TreeGrafter"/>
</dbReference>
<dbReference type="InterPro" id="IPR043682">
    <property type="entry name" value="RqcH_bacterial"/>
</dbReference>
<accession>A0A9D9DWV9</accession>
<dbReference type="FunFam" id="2.30.310.10:FF:000004">
    <property type="entry name" value="Fibronectin-binding protein A"/>
    <property type="match status" value="1"/>
</dbReference>
<dbReference type="EMBL" id="JADIMX010000062">
    <property type="protein sequence ID" value="MBO8434323.1"/>
    <property type="molecule type" value="Genomic_DNA"/>
</dbReference>
<dbReference type="GO" id="GO:0043023">
    <property type="term" value="F:ribosomal large subunit binding"/>
    <property type="evidence" value="ECO:0007669"/>
    <property type="project" value="UniProtKB-UniRule"/>
</dbReference>
<dbReference type="InterPro" id="IPR008532">
    <property type="entry name" value="NFACT_RNA-bd"/>
</dbReference>
<dbReference type="Gene3D" id="2.30.310.10">
    <property type="entry name" value="ibrinogen binding protein from staphylococcus aureus domain"/>
    <property type="match status" value="1"/>
</dbReference>
<dbReference type="Pfam" id="PF05670">
    <property type="entry name" value="NFACT-R_1"/>
    <property type="match status" value="1"/>
</dbReference>
<keyword evidence="3 5" id="KW-0694">RNA-binding</keyword>